<dbReference type="Proteomes" id="UP000248724">
    <property type="component" value="Unassembled WGS sequence"/>
</dbReference>
<organism evidence="8 9">
    <name type="scientific">Candidatus Aeolococcus gillhamiae</name>
    <dbReference type="NCBI Taxonomy" id="3127015"/>
    <lineage>
        <taxon>Bacteria</taxon>
        <taxon>Bacillati</taxon>
        <taxon>Candidatus Dormiibacterota</taxon>
        <taxon>Candidatus Dormibacteria</taxon>
        <taxon>Candidatus Aeolococcales</taxon>
        <taxon>Candidatus Aeolococcaceae</taxon>
        <taxon>Candidatus Aeolococcus</taxon>
    </lineage>
</organism>
<feature type="transmembrane region" description="Helical" evidence="6">
    <location>
        <begin position="35"/>
        <end position="53"/>
    </location>
</feature>
<dbReference type="PANTHER" id="PTHR30482">
    <property type="entry name" value="HIGH-AFFINITY BRANCHED-CHAIN AMINO ACID TRANSPORT SYSTEM PERMEASE"/>
    <property type="match status" value="1"/>
</dbReference>
<evidence type="ECO:0000256" key="3">
    <source>
        <dbReference type="ARBA" id="ARBA00022692"/>
    </source>
</evidence>
<evidence type="ECO:0000256" key="6">
    <source>
        <dbReference type="SAM" id="Phobius"/>
    </source>
</evidence>
<comment type="caution">
    <text evidence="8">The sequence shown here is derived from an EMBL/GenBank/DDBJ whole genome shotgun (WGS) entry which is preliminary data.</text>
</comment>
<evidence type="ECO:0000256" key="4">
    <source>
        <dbReference type="ARBA" id="ARBA00022989"/>
    </source>
</evidence>
<evidence type="ECO:0000313" key="7">
    <source>
        <dbReference type="EMBL" id="MBJ7594788.1"/>
    </source>
</evidence>
<accession>A0A934K375</accession>
<sequence>MRAPRSTILRHGLFFAVLAIALIAVTYLLDAFTNYNIAGVAIFAIAAAGLTVLTGINGQLSLGHGALMAVGAYTTGLLLKINPDFPFILTLLASVATTAVAGAIIGVAAARLRGPYLAGATLALAVGLPQLAIHFGSVLGGNQGLNVASPTAPAALGGDFPQERWLAWIAIVAAALTLFLLANLVRGGAGRTLRAVHDNETAARLVGIDVARVQVLAFLISAACAGLAGSLFAYWVGITAPTGFGLQLSLQLLSAIVIGGLGSLAGAVWGAIVLVYLPVLTSGLSGNLNLSSDISNNLPLAVYGAVLVLAMLVLPRGIQGTLAALARAGRQWLTRRRLYQRTAEADI</sequence>
<gene>
    <name evidence="8" type="ORF">DLM65_00615</name>
    <name evidence="7" type="ORF">JF886_07990</name>
</gene>
<dbReference type="InterPro" id="IPR001851">
    <property type="entry name" value="ABC_transp_permease"/>
</dbReference>
<proteinExistence type="predicted"/>
<dbReference type="AlphaFoldDB" id="A0A2W5ZJM7"/>
<name>A0A2W5ZJM7_9BACT</name>
<evidence type="ECO:0000256" key="5">
    <source>
        <dbReference type="ARBA" id="ARBA00023136"/>
    </source>
</evidence>
<dbReference type="EMBL" id="QHBU01000012">
    <property type="protein sequence ID" value="PZR84097.1"/>
    <property type="molecule type" value="Genomic_DNA"/>
</dbReference>
<evidence type="ECO:0000256" key="2">
    <source>
        <dbReference type="ARBA" id="ARBA00022475"/>
    </source>
</evidence>
<dbReference type="RefSeq" id="WP_337311293.1">
    <property type="nucleotide sequence ID" value="NZ_JAEKNS010000080.1"/>
</dbReference>
<feature type="transmembrane region" description="Helical" evidence="6">
    <location>
        <begin position="215"/>
        <end position="236"/>
    </location>
</feature>
<dbReference type="EMBL" id="JAEKNS010000080">
    <property type="protein sequence ID" value="MBJ7594788.1"/>
    <property type="molecule type" value="Genomic_DNA"/>
</dbReference>
<comment type="subcellular location">
    <subcellularLocation>
        <location evidence="1">Cell membrane</location>
        <topology evidence="1">Multi-pass membrane protein</topology>
    </subcellularLocation>
</comment>
<keyword evidence="2" id="KW-1003">Cell membrane</keyword>
<feature type="transmembrane region" description="Helical" evidence="6">
    <location>
        <begin position="85"/>
        <end position="109"/>
    </location>
</feature>
<dbReference type="Proteomes" id="UP000606991">
    <property type="component" value="Unassembled WGS sequence"/>
</dbReference>
<reference evidence="8" key="2">
    <citation type="submission" date="2018-05" db="EMBL/GenBank/DDBJ databases">
        <authorList>
            <person name="Ferrari B."/>
        </authorList>
    </citation>
    <scope>NUCLEOTIDE SEQUENCE</scope>
    <source>
        <strain evidence="8">RRmetagenome_bin12</strain>
    </source>
</reference>
<reference evidence="7 10" key="3">
    <citation type="submission" date="2020-10" db="EMBL/GenBank/DDBJ databases">
        <title>Ca. Dormibacterota MAGs.</title>
        <authorList>
            <person name="Montgomery K."/>
        </authorList>
    </citation>
    <scope>NUCLEOTIDE SEQUENCE [LARGE SCALE GENOMIC DNA]</scope>
    <source>
        <strain evidence="7">SC8812_S17_18</strain>
    </source>
</reference>
<dbReference type="Pfam" id="PF02653">
    <property type="entry name" value="BPD_transp_2"/>
    <property type="match status" value="1"/>
</dbReference>
<evidence type="ECO:0000256" key="1">
    <source>
        <dbReference type="ARBA" id="ARBA00004651"/>
    </source>
</evidence>
<evidence type="ECO:0000313" key="8">
    <source>
        <dbReference type="EMBL" id="PZR84097.1"/>
    </source>
</evidence>
<dbReference type="GO" id="GO:0015658">
    <property type="term" value="F:branched-chain amino acid transmembrane transporter activity"/>
    <property type="evidence" value="ECO:0007669"/>
    <property type="project" value="InterPro"/>
</dbReference>
<keyword evidence="3 6" id="KW-0812">Transmembrane</keyword>
<evidence type="ECO:0000313" key="10">
    <source>
        <dbReference type="Proteomes" id="UP000606991"/>
    </source>
</evidence>
<dbReference type="GO" id="GO:0005886">
    <property type="term" value="C:plasma membrane"/>
    <property type="evidence" value="ECO:0007669"/>
    <property type="project" value="UniProtKB-SubCell"/>
</dbReference>
<feature type="transmembrane region" description="Helical" evidence="6">
    <location>
        <begin position="116"/>
        <end position="136"/>
    </location>
</feature>
<accession>A0A2W5ZJM7</accession>
<dbReference type="PANTHER" id="PTHR30482:SF10">
    <property type="entry name" value="HIGH-AFFINITY BRANCHED-CHAIN AMINO ACID TRANSPORT PROTEIN BRAE"/>
    <property type="match status" value="1"/>
</dbReference>
<protein>
    <submittedName>
        <fullName evidence="8">Branched-chain amino acid ABC transporter permease</fullName>
    </submittedName>
</protein>
<dbReference type="CDD" id="cd06581">
    <property type="entry name" value="TM_PBP1_LivM_like"/>
    <property type="match status" value="1"/>
</dbReference>
<feature type="transmembrane region" description="Helical" evidence="6">
    <location>
        <begin position="60"/>
        <end position="79"/>
    </location>
</feature>
<evidence type="ECO:0000313" key="9">
    <source>
        <dbReference type="Proteomes" id="UP000248724"/>
    </source>
</evidence>
<feature type="transmembrane region" description="Helical" evidence="6">
    <location>
        <begin position="165"/>
        <end position="185"/>
    </location>
</feature>
<dbReference type="InterPro" id="IPR043428">
    <property type="entry name" value="LivM-like"/>
</dbReference>
<feature type="transmembrane region" description="Helical" evidence="6">
    <location>
        <begin position="12"/>
        <end position="29"/>
    </location>
</feature>
<feature type="transmembrane region" description="Helical" evidence="6">
    <location>
        <begin position="300"/>
        <end position="318"/>
    </location>
</feature>
<reference evidence="8 9" key="1">
    <citation type="journal article" date="2017" name="Nature">
        <title>Atmospheric trace gases support primary production in Antarctic desert surface soil.</title>
        <authorList>
            <person name="Ji M."/>
            <person name="Greening C."/>
            <person name="Vanwonterghem I."/>
            <person name="Carere C.R."/>
            <person name="Bay S.K."/>
            <person name="Steen J.A."/>
            <person name="Montgomery K."/>
            <person name="Lines T."/>
            <person name="Beardall J."/>
            <person name="van Dorst J."/>
            <person name="Snape I."/>
            <person name="Stott M.B."/>
            <person name="Hugenholtz P."/>
            <person name="Ferrari B.C."/>
        </authorList>
    </citation>
    <scope>NUCLEOTIDE SEQUENCE [LARGE SCALE GENOMIC DNA]</scope>
    <source>
        <strain evidence="8">RRmetagenome_bin12</strain>
    </source>
</reference>
<keyword evidence="4 6" id="KW-1133">Transmembrane helix</keyword>
<keyword evidence="5 6" id="KW-0472">Membrane</keyword>
<feature type="transmembrane region" description="Helical" evidence="6">
    <location>
        <begin position="256"/>
        <end position="279"/>
    </location>
</feature>